<keyword evidence="5" id="KW-0472">Membrane</keyword>
<evidence type="ECO:0000256" key="4">
    <source>
        <dbReference type="ARBA" id="ARBA00022692"/>
    </source>
</evidence>
<evidence type="ECO:0000256" key="2">
    <source>
        <dbReference type="ARBA" id="ARBA00010913"/>
    </source>
</evidence>
<dbReference type="GO" id="GO:0005741">
    <property type="term" value="C:mitochondrial outer membrane"/>
    <property type="evidence" value="ECO:0007669"/>
    <property type="project" value="UniProtKB-SubCell"/>
</dbReference>
<dbReference type="GO" id="GO:0045040">
    <property type="term" value="P:protein insertion into mitochondrial outer membrane"/>
    <property type="evidence" value="ECO:0007669"/>
    <property type="project" value="TreeGrafter"/>
</dbReference>
<keyword evidence="3" id="KW-1134">Transmembrane beta strand</keyword>
<feature type="region of interest" description="Disordered" evidence="6">
    <location>
        <begin position="1"/>
        <end position="33"/>
    </location>
</feature>
<evidence type="ECO:0000256" key="1">
    <source>
        <dbReference type="ARBA" id="ARBA00004374"/>
    </source>
</evidence>
<keyword evidence="9" id="KW-1185">Reference proteome</keyword>
<dbReference type="InterPro" id="IPR039910">
    <property type="entry name" value="D15-like"/>
</dbReference>
<dbReference type="EMBL" id="JAFEKC020000020">
    <property type="protein sequence ID" value="KAK0508796.1"/>
    <property type="molecule type" value="Genomic_DNA"/>
</dbReference>
<dbReference type="FunFam" id="2.40.160.50:FF:000008">
    <property type="entry name" value="Mitochondrial outer membrane beta-barrel protein Tob55"/>
    <property type="match status" value="1"/>
</dbReference>
<dbReference type="Proteomes" id="UP001166286">
    <property type="component" value="Unassembled WGS sequence"/>
</dbReference>
<evidence type="ECO:0000313" key="8">
    <source>
        <dbReference type="EMBL" id="KAK0508796.1"/>
    </source>
</evidence>
<evidence type="ECO:0000256" key="6">
    <source>
        <dbReference type="SAM" id="MobiDB-lite"/>
    </source>
</evidence>
<protein>
    <recommendedName>
        <fullName evidence="7">Bacterial surface antigen (D15) domain-containing protein</fullName>
    </recommendedName>
</protein>
<accession>A0AA39U6E4</accession>
<evidence type="ECO:0000259" key="7">
    <source>
        <dbReference type="Pfam" id="PF01103"/>
    </source>
</evidence>
<dbReference type="Pfam" id="PF01103">
    <property type="entry name" value="Omp85"/>
    <property type="match status" value="1"/>
</dbReference>
<evidence type="ECO:0000313" key="9">
    <source>
        <dbReference type="Proteomes" id="UP001166286"/>
    </source>
</evidence>
<dbReference type="PANTHER" id="PTHR12815:SF18">
    <property type="entry name" value="SORTING AND ASSEMBLY MACHINERY COMPONENT 50 HOMOLOG"/>
    <property type="match status" value="1"/>
</dbReference>
<organism evidence="8 9">
    <name type="scientific">Cladonia borealis</name>
    <dbReference type="NCBI Taxonomy" id="184061"/>
    <lineage>
        <taxon>Eukaryota</taxon>
        <taxon>Fungi</taxon>
        <taxon>Dikarya</taxon>
        <taxon>Ascomycota</taxon>
        <taxon>Pezizomycotina</taxon>
        <taxon>Lecanoromycetes</taxon>
        <taxon>OSLEUM clade</taxon>
        <taxon>Lecanoromycetidae</taxon>
        <taxon>Lecanorales</taxon>
        <taxon>Lecanorineae</taxon>
        <taxon>Cladoniaceae</taxon>
        <taxon>Cladonia</taxon>
    </lineage>
</organism>
<feature type="compositionally biased region" description="Basic and acidic residues" evidence="6">
    <location>
        <begin position="17"/>
        <end position="33"/>
    </location>
</feature>
<dbReference type="PANTHER" id="PTHR12815">
    <property type="entry name" value="SORTING AND ASSEMBLY MACHINERY SAMM50 PROTEIN FAMILY MEMBER"/>
    <property type="match status" value="1"/>
</dbReference>
<comment type="caution">
    <text evidence="8">The sequence shown here is derived from an EMBL/GenBank/DDBJ whole genome shotgun (WGS) entry which is preliminary data.</text>
</comment>
<evidence type="ECO:0000256" key="5">
    <source>
        <dbReference type="ARBA" id="ARBA00023136"/>
    </source>
</evidence>
<keyword evidence="4" id="KW-0812">Transmembrane</keyword>
<reference evidence="8" key="1">
    <citation type="submission" date="2023-03" db="EMBL/GenBank/DDBJ databases">
        <title>Complete genome of Cladonia borealis.</title>
        <authorList>
            <person name="Park H."/>
        </authorList>
    </citation>
    <scope>NUCLEOTIDE SEQUENCE</scope>
    <source>
        <strain evidence="8">ANT050790</strain>
    </source>
</reference>
<feature type="domain" description="Bacterial surface antigen (D15)" evidence="7">
    <location>
        <begin position="172"/>
        <end position="504"/>
    </location>
</feature>
<dbReference type="InterPro" id="IPR000184">
    <property type="entry name" value="Bac_surfAg_D15"/>
</dbReference>
<sequence>MADPLDSGDDIFGKLQKGVDPKIQEEKDKLRNEREHAQYEKARRRLGELIQDNSTLPTTISSIRVIGAPNTRKSFLERIFNPILSVNHDRPYTLAEAIREVSIGADKLNRLDIFHEPISLYLDRPPKTDPSTTPTDIDIYLTVREKSRILLKTGTSAGNGEGEAYTNLLLRNIFGGAESLSVNASLGTRTRSAYSASFESPILSNPSLRLELGGLASSTQKTWSSHEEVLRGAWTKLRYLTPNGSKHELAYNAIWRQITSLSPSASPTVRHDAGDSLKSSLTHTWTLDLRDNPMLPTRGTYTRSLLELAGWGPLVGDVAFAKTEIETQAATPVPIPGLNGISFTTGLRAGLLYPLSLNRESKPRPSRINDRFSLGGPTDVRGFRLSGLGPRDGSDALGGDIYYAFSTNLLFPIPRVPLDTPFRFQAFITGGRLLALDKKGANQNEKVGNAVRELVGNGWPSVAAGVGLVYAHPVARFELNFSLPLVVRRGEWGRKGVSFGVGISML</sequence>
<gene>
    <name evidence="8" type="ORF">JMJ35_009072</name>
</gene>
<name>A0AA39U6E4_9LECA</name>
<evidence type="ECO:0000256" key="3">
    <source>
        <dbReference type="ARBA" id="ARBA00022452"/>
    </source>
</evidence>
<comment type="subcellular location">
    <subcellularLocation>
        <location evidence="1">Mitochondrion outer membrane</location>
        <topology evidence="1">Multi-pass membrane protein</topology>
    </subcellularLocation>
</comment>
<proteinExistence type="inferred from homology"/>
<comment type="similarity">
    <text evidence="2">Belongs to the SAM50/omp85 family.</text>
</comment>
<dbReference type="AlphaFoldDB" id="A0AA39U6E4"/>
<dbReference type="Gene3D" id="2.40.160.50">
    <property type="entry name" value="membrane protein fhac: a member of the omp85/tpsb transporter family"/>
    <property type="match status" value="1"/>
</dbReference>